<accession>X1NAA2</accession>
<sequence length="52" mass="6412">MRPFECKVAWHKNDESIKNIRKLIAEEWKQSKLLEQLDLFDEFKRPIPRRNS</sequence>
<name>X1NAA2_9ZZZZ</name>
<organism evidence="1">
    <name type="scientific">marine sediment metagenome</name>
    <dbReference type="NCBI Taxonomy" id="412755"/>
    <lineage>
        <taxon>unclassified sequences</taxon>
        <taxon>metagenomes</taxon>
        <taxon>ecological metagenomes</taxon>
    </lineage>
</organism>
<dbReference type="EMBL" id="BARV01025123">
    <property type="protein sequence ID" value="GAI40937.1"/>
    <property type="molecule type" value="Genomic_DNA"/>
</dbReference>
<evidence type="ECO:0000313" key="1">
    <source>
        <dbReference type="EMBL" id="GAI40937.1"/>
    </source>
</evidence>
<gene>
    <name evidence="1" type="ORF">S06H3_40876</name>
</gene>
<proteinExistence type="predicted"/>
<comment type="caution">
    <text evidence="1">The sequence shown here is derived from an EMBL/GenBank/DDBJ whole genome shotgun (WGS) entry which is preliminary data.</text>
</comment>
<dbReference type="AlphaFoldDB" id="X1NAA2"/>
<reference evidence="1" key="1">
    <citation type="journal article" date="2014" name="Front. Microbiol.">
        <title>High frequency of phylogenetically diverse reductive dehalogenase-homologous genes in deep subseafloor sedimentary metagenomes.</title>
        <authorList>
            <person name="Kawai M."/>
            <person name="Futagami T."/>
            <person name="Toyoda A."/>
            <person name="Takaki Y."/>
            <person name="Nishi S."/>
            <person name="Hori S."/>
            <person name="Arai W."/>
            <person name="Tsubouchi T."/>
            <person name="Morono Y."/>
            <person name="Uchiyama I."/>
            <person name="Ito T."/>
            <person name="Fujiyama A."/>
            <person name="Inagaki F."/>
            <person name="Takami H."/>
        </authorList>
    </citation>
    <scope>NUCLEOTIDE SEQUENCE</scope>
    <source>
        <strain evidence="1">Expedition CK06-06</strain>
    </source>
</reference>
<protein>
    <submittedName>
        <fullName evidence="1">Uncharacterized protein</fullName>
    </submittedName>
</protein>